<reference evidence="3" key="1">
    <citation type="journal article" date="2014" name="Int. J. Syst. Evol. Microbiol.">
        <title>Complete genome sequence of Corynebacterium casei LMG S-19264T (=DSM 44701T), isolated from a smear-ripened cheese.</title>
        <authorList>
            <consortium name="US DOE Joint Genome Institute (JGI-PGF)"/>
            <person name="Walter F."/>
            <person name="Albersmeier A."/>
            <person name="Kalinowski J."/>
            <person name="Ruckert C."/>
        </authorList>
    </citation>
    <scope>NUCLEOTIDE SEQUENCE</scope>
    <source>
        <strain evidence="3">JCM 19831</strain>
    </source>
</reference>
<protein>
    <submittedName>
        <fullName evidence="3">Peroxyureidoacrylate/ureidoacrylate amidohydrolase RutB</fullName>
    </submittedName>
</protein>
<feature type="domain" description="Isochorismatase-like" evidence="2">
    <location>
        <begin position="55"/>
        <end position="252"/>
    </location>
</feature>
<keyword evidence="1" id="KW-0378">Hydrolase</keyword>
<proteinExistence type="predicted"/>
<accession>A0A917UDF0</accession>
<dbReference type="CDD" id="cd00431">
    <property type="entry name" value="cysteine_hydrolases"/>
    <property type="match status" value="1"/>
</dbReference>
<reference evidence="3" key="2">
    <citation type="submission" date="2020-09" db="EMBL/GenBank/DDBJ databases">
        <authorList>
            <person name="Sun Q."/>
            <person name="Ohkuma M."/>
        </authorList>
    </citation>
    <scope>NUCLEOTIDE SEQUENCE</scope>
    <source>
        <strain evidence="3">JCM 19831</strain>
    </source>
</reference>
<name>A0A917UDF0_9ACTN</name>
<keyword evidence="4" id="KW-1185">Reference proteome</keyword>
<evidence type="ECO:0000313" key="4">
    <source>
        <dbReference type="Proteomes" id="UP000642070"/>
    </source>
</evidence>
<dbReference type="InterPro" id="IPR000868">
    <property type="entry name" value="Isochorismatase-like_dom"/>
</dbReference>
<dbReference type="EMBL" id="BMPI01000086">
    <property type="protein sequence ID" value="GGM81456.1"/>
    <property type="molecule type" value="Genomic_DNA"/>
</dbReference>
<dbReference type="AlphaFoldDB" id="A0A917UDF0"/>
<comment type="caution">
    <text evidence="3">The sequence shown here is derived from an EMBL/GenBank/DDBJ whole genome shotgun (WGS) entry which is preliminary data.</text>
</comment>
<dbReference type="Pfam" id="PF00857">
    <property type="entry name" value="Isochorismatase"/>
    <property type="match status" value="1"/>
</dbReference>
<dbReference type="Gene3D" id="3.40.50.850">
    <property type="entry name" value="Isochorismatase-like"/>
    <property type="match status" value="1"/>
</dbReference>
<evidence type="ECO:0000256" key="1">
    <source>
        <dbReference type="ARBA" id="ARBA00022801"/>
    </source>
</evidence>
<organism evidence="3 4">
    <name type="scientific">Dactylosporangium sucinum</name>
    <dbReference type="NCBI Taxonomy" id="1424081"/>
    <lineage>
        <taxon>Bacteria</taxon>
        <taxon>Bacillati</taxon>
        <taxon>Actinomycetota</taxon>
        <taxon>Actinomycetes</taxon>
        <taxon>Micromonosporales</taxon>
        <taxon>Micromonosporaceae</taxon>
        <taxon>Dactylosporangium</taxon>
    </lineage>
</organism>
<evidence type="ECO:0000313" key="3">
    <source>
        <dbReference type="EMBL" id="GGM81456.1"/>
    </source>
</evidence>
<sequence>MHTPARGSRTHATLLNRNSWTLSADHVDLRRPVRPPRPVVVDAAPQRLTIDLARTAVVVIDMQNDFCHPDGWLAGIGVDVRAARDPIPVLQNLLPAVRDADVPVIWVNWGNRSDRANLPPGVLHVYDPAGAGTGIGTPSNAAASPVLQAGSWAAATVDELMISPEDFTIDKYRMSGFVDTPLDSVLRNLRVDTLLFAGVNADQCVLATLIDGANLGYDVVMIEDAVATTSPEFCMRATTYNVRQCFGFTATSTAVLAGLSAR</sequence>
<dbReference type="InterPro" id="IPR050272">
    <property type="entry name" value="Isochorismatase-like_hydrls"/>
</dbReference>
<dbReference type="Proteomes" id="UP000642070">
    <property type="component" value="Unassembled WGS sequence"/>
</dbReference>
<dbReference type="GO" id="GO:0016787">
    <property type="term" value="F:hydrolase activity"/>
    <property type="evidence" value="ECO:0007669"/>
    <property type="project" value="UniProtKB-KW"/>
</dbReference>
<dbReference type="PANTHER" id="PTHR43540">
    <property type="entry name" value="PEROXYUREIDOACRYLATE/UREIDOACRYLATE AMIDOHYDROLASE-RELATED"/>
    <property type="match status" value="1"/>
</dbReference>
<dbReference type="SUPFAM" id="SSF52499">
    <property type="entry name" value="Isochorismatase-like hydrolases"/>
    <property type="match status" value="1"/>
</dbReference>
<evidence type="ECO:0000259" key="2">
    <source>
        <dbReference type="Pfam" id="PF00857"/>
    </source>
</evidence>
<gene>
    <name evidence="3" type="primary">rutB</name>
    <name evidence="3" type="ORF">GCM10007977_098540</name>
</gene>
<dbReference type="InterPro" id="IPR036380">
    <property type="entry name" value="Isochorismatase-like_sf"/>
</dbReference>